<feature type="region of interest" description="Disordered" evidence="1">
    <location>
        <begin position="1"/>
        <end position="22"/>
    </location>
</feature>
<keyword evidence="2" id="KW-0812">Transmembrane</keyword>
<feature type="compositionally biased region" description="Low complexity" evidence="1">
    <location>
        <begin position="91"/>
        <end position="100"/>
    </location>
</feature>
<protein>
    <submittedName>
        <fullName evidence="3">Uncharacterized protein</fullName>
    </submittedName>
</protein>
<feature type="compositionally biased region" description="Gly residues" evidence="1">
    <location>
        <begin position="81"/>
        <end position="90"/>
    </location>
</feature>
<accession>A0A1T5KAJ9</accession>
<gene>
    <name evidence="3" type="ORF">SAMN06309945_2068</name>
</gene>
<name>A0A1T5KAJ9_9MICO</name>
<feature type="compositionally biased region" description="Polar residues" evidence="1">
    <location>
        <begin position="55"/>
        <end position="69"/>
    </location>
</feature>
<dbReference type="OrthoDB" id="3821622at2"/>
<keyword evidence="2" id="KW-1133">Transmembrane helix</keyword>
<dbReference type="InterPro" id="IPR036278">
    <property type="entry name" value="Sialidase_sf"/>
</dbReference>
<evidence type="ECO:0000313" key="4">
    <source>
        <dbReference type="Proteomes" id="UP000190857"/>
    </source>
</evidence>
<dbReference type="EMBL" id="FUZP01000002">
    <property type="protein sequence ID" value="SKC60706.1"/>
    <property type="molecule type" value="Genomic_DNA"/>
</dbReference>
<evidence type="ECO:0000256" key="2">
    <source>
        <dbReference type="SAM" id="Phobius"/>
    </source>
</evidence>
<evidence type="ECO:0000256" key="1">
    <source>
        <dbReference type="SAM" id="MobiDB-lite"/>
    </source>
</evidence>
<feature type="region of interest" description="Disordered" evidence="1">
    <location>
        <begin position="55"/>
        <end position="100"/>
    </location>
</feature>
<dbReference type="SUPFAM" id="SSF50939">
    <property type="entry name" value="Sialidases"/>
    <property type="match status" value="1"/>
</dbReference>
<feature type="transmembrane region" description="Helical" evidence="2">
    <location>
        <begin position="29"/>
        <end position="50"/>
    </location>
</feature>
<dbReference type="STRING" id="123320.SAMN06309945_2068"/>
<proteinExistence type="predicted"/>
<dbReference type="RefSeq" id="WP_079728143.1">
    <property type="nucleotide sequence ID" value="NZ_FUZP01000002.1"/>
</dbReference>
<evidence type="ECO:0000313" key="3">
    <source>
        <dbReference type="EMBL" id="SKC60706.1"/>
    </source>
</evidence>
<dbReference type="AlphaFoldDB" id="A0A1T5KAJ9"/>
<sequence>MARGKGSGAPRSLWRRDGGSSDQPRWRTWLIVGVALFLVIDVVVIALALAQNRTPADVSTSRPIPTFTDTPATPATPAPGAGSGGAGSGSGAPATGAPGTIDDTLPATRFIAADNGTSAWRATQGSCPTGAGVIERTTDGGVTWVNVPAASLDLRQIFRFTSLGASSAAVVGTTGDDCALEAFRTFSAGSTWSANAAELAAATYIDPAQPTVVQTPAGPVTPPCPNPRQVVPGTANLTVLCTDQLLSQQSDGAWSSAQVAGALAATSTSDGLTVVRAGVQGCAGLSIATLPADLSGARLTPVGCLAAETSPAEVAISESMGSLWLWSNAASYVSSDGGATW</sequence>
<keyword evidence="4" id="KW-1185">Reference proteome</keyword>
<feature type="compositionally biased region" description="Low complexity" evidence="1">
    <location>
        <begin position="70"/>
        <end position="80"/>
    </location>
</feature>
<keyword evidence="2" id="KW-0472">Membrane</keyword>
<reference evidence="3 4" key="1">
    <citation type="submission" date="2017-02" db="EMBL/GenBank/DDBJ databases">
        <authorList>
            <person name="Peterson S.W."/>
        </authorList>
    </citation>
    <scope>NUCLEOTIDE SEQUENCE [LARGE SCALE GENOMIC DNA]</scope>
    <source>
        <strain evidence="3 4">VKM Ac-2059</strain>
    </source>
</reference>
<dbReference type="Proteomes" id="UP000190857">
    <property type="component" value="Unassembled WGS sequence"/>
</dbReference>
<organism evidence="3 4">
    <name type="scientific">Okibacterium fritillariae</name>
    <dbReference type="NCBI Taxonomy" id="123320"/>
    <lineage>
        <taxon>Bacteria</taxon>
        <taxon>Bacillati</taxon>
        <taxon>Actinomycetota</taxon>
        <taxon>Actinomycetes</taxon>
        <taxon>Micrococcales</taxon>
        <taxon>Microbacteriaceae</taxon>
        <taxon>Okibacterium</taxon>
    </lineage>
</organism>